<dbReference type="AlphaFoldDB" id="A0A921FMH5"/>
<comment type="caution">
    <text evidence="1">The sequence shown here is derived from an EMBL/GenBank/DDBJ whole genome shotgun (WGS) entry which is preliminary data.</text>
</comment>
<dbReference type="EMBL" id="DYXC01000085">
    <property type="protein sequence ID" value="HJF14779.1"/>
    <property type="molecule type" value="Genomic_DNA"/>
</dbReference>
<name>A0A921FMH5_9MICC</name>
<feature type="non-terminal residue" evidence="1">
    <location>
        <position position="1"/>
    </location>
</feature>
<reference evidence="1" key="1">
    <citation type="journal article" date="2021" name="PeerJ">
        <title>Extensive microbial diversity within the chicken gut microbiome revealed by metagenomics and culture.</title>
        <authorList>
            <person name="Gilroy R."/>
            <person name="Ravi A."/>
            <person name="Getino M."/>
            <person name="Pursley I."/>
            <person name="Horton D.L."/>
            <person name="Alikhan N.F."/>
            <person name="Baker D."/>
            <person name="Gharbi K."/>
            <person name="Hall N."/>
            <person name="Watson M."/>
            <person name="Adriaenssens E.M."/>
            <person name="Foster-Nyarko E."/>
            <person name="Jarju S."/>
            <person name="Secka A."/>
            <person name="Antonio M."/>
            <person name="Oren A."/>
            <person name="Chaudhuri R.R."/>
            <person name="La Ragione R."/>
            <person name="Hildebrand F."/>
            <person name="Pallen M.J."/>
        </authorList>
    </citation>
    <scope>NUCLEOTIDE SEQUENCE</scope>
    <source>
        <strain evidence="1">ChiHjej13B12-14962</strain>
    </source>
</reference>
<dbReference type="Proteomes" id="UP000703315">
    <property type="component" value="Unassembled WGS sequence"/>
</dbReference>
<protein>
    <submittedName>
        <fullName evidence="1">IS256 family transposase</fullName>
    </submittedName>
</protein>
<evidence type="ECO:0000313" key="1">
    <source>
        <dbReference type="EMBL" id="HJF14779.1"/>
    </source>
</evidence>
<reference evidence="1" key="2">
    <citation type="submission" date="2021-09" db="EMBL/GenBank/DDBJ databases">
        <authorList>
            <person name="Gilroy R."/>
        </authorList>
    </citation>
    <scope>NUCLEOTIDE SEQUENCE</scope>
    <source>
        <strain evidence="1">ChiHjej13B12-14962</strain>
    </source>
</reference>
<proteinExistence type="predicted"/>
<accession>A0A921FMH5</accession>
<organism evidence="1 2">
    <name type="scientific">Enteractinococcus helveticum</name>
    <dbReference type="NCBI Taxonomy" id="1837282"/>
    <lineage>
        <taxon>Bacteria</taxon>
        <taxon>Bacillati</taxon>
        <taxon>Actinomycetota</taxon>
        <taxon>Actinomycetes</taxon>
        <taxon>Micrococcales</taxon>
        <taxon>Micrococcaceae</taxon>
    </lineage>
</organism>
<evidence type="ECO:0000313" key="2">
    <source>
        <dbReference type="Proteomes" id="UP000703315"/>
    </source>
</evidence>
<sequence>TSLTDVDSLDEATGWLTEFHAWYQQHQDFLKHRSYVATTRPEQRPKRLQAGQKSWFTHQRTRSAYFALKRLVTQDQLFIWLTERHTPDEPLPRATSRLEGGHNQPIKDLFRHHRGMSESHATVAISWLLYMRTENAQQPWKLVTPDHWATTQKPRIVSTTNNTVTPALFDTHFSWEDGNGIQHGWAGRSH</sequence>
<gene>
    <name evidence="1" type="ORF">K8V32_08240</name>
</gene>